<keyword evidence="1" id="KW-0732">Signal</keyword>
<dbReference type="OrthoDB" id="10335210at2759"/>
<dbReference type="EMBL" id="CCYA01000318">
    <property type="protein sequence ID" value="CEH16689.1"/>
    <property type="molecule type" value="Genomic_DNA"/>
</dbReference>
<evidence type="ECO:0000256" key="1">
    <source>
        <dbReference type="SAM" id="SignalP"/>
    </source>
</evidence>
<feature type="signal peptide" evidence="1">
    <location>
        <begin position="1"/>
        <end position="25"/>
    </location>
</feature>
<protein>
    <submittedName>
        <fullName evidence="2">Uncharacterized protein</fullName>
    </submittedName>
</protein>
<organism evidence="2 3">
    <name type="scientific">Ceraceosorus bombacis</name>
    <dbReference type="NCBI Taxonomy" id="401625"/>
    <lineage>
        <taxon>Eukaryota</taxon>
        <taxon>Fungi</taxon>
        <taxon>Dikarya</taxon>
        <taxon>Basidiomycota</taxon>
        <taxon>Ustilaginomycotina</taxon>
        <taxon>Exobasidiomycetes</taxon>
        <taxon>Ceraceosorales</taxon>
        <taxon>Ceraceosoraceae</taxon>
        <taxon>Ceraceosorus</taxon>
    </lineage>
</organism>
<sequence>MIANCKLAALIALLSCFAATQQVNAQLQRKGLNGELPQCPPAGYQGFRSIRQAPSNVDMFDSDATLVQTCYDVGGVKAPHDLGDKDAQPIEYPTYQCLGKDNQDLTCQAYAALNAPVPNGQAIWFMISLEKPQQDDGTTRSSLDAIF</sequence>
<reference evidence="2 3" key="1">
    <citation type="submission" date="2014-09" db="EMBL/GenBank/DDBJ databases">
        <authorList>
            <person name="Magalhaes I.L.F."/>
            <person name="Oliveira U."/>
            <person name="Santos F.R."/>
            <person name="Vidigal T.H.D.A."/>
            <person name="Brescovit A.D."/>
            <person name="Santos A.J."/>
        </authorList>
    </citation>
    <scope>NUCLEOTIDE SEQUENCE [LARGE SCALE GENOMIC DNA]</scope>
</reference>
<keyword evidence="3" id="KW-1185">Reference proteome</keyword>
<feature type="chain" id="PRO_5006059567" evidence="1">
    <location>
        <begin position="26"/>
        <end position="147"/>
    </location>
</feature>
<proteinExistence type="predicted"/>
<evidence type="ECO:0000313" key="3">
    <source>
        <dbReference type="Proteomes" id="UP000054845"/>
    </source>
</evidence>
<dbReference type="AlphaFoldDB" id="A0A0P1BJY3"/>
<accession>A0A0P1BJY3</accession>
<dbReference type="Proteomes" id="UP000054845">
    <property type="component" value="Unassembled WGS sequence"/>
</dbReference>
<name>A0A0P1BJY3_9BASI</name>
<evidence type="ECO:0000313" key="2">
    <source>
        <dbReference type="EMBL" id="CEH16689.1"/>
    </source>
</evidence>